<dbReference type="PATRIC" id="fig|1288298.3.peg.3341"/>
<reference evidence="3 4" key="1">
    <citation type="submission" date="2013-01" db="EMBL/GenBank/DDBJ databases">
        <authorList>
            <person name="Fiebig A."/>
            <person name="Goeker M."/>
            <person name="Klenk H.-P.P."/>
        </authorList>
    </citation>
    <scope>NUCLEOTIDE SEQUENCE [LARGE SCALE GENOMIC DNA]</scope>
    <source>
        <strain evidence="3 4">DSM 17069</strain>
    </source>
</reference>
<dbReference type="OrthoDB" id="6560677at2"/>
<evidence type="ECO:0000313" key="4">
    <source>
        <dbReference type="Proteomes" id="UP000030021"/>
    </source>
</evidence>
<comment type="similarity">
    <text evidence="1">Belongs to the HupH/HyaF family.</text>
</comment>
<dbReference type="AlphaFoldDB" id="A0A0A0HK50"/>
<sequence>MVSNFHLPPTGFGPGSQPLGEEGAALEYLPMPQDMRAYSPHLPEVEVDERLMPALDLLGEIARAAEVCGRVGGHRRFDLSGLDAANRALIAETMGAGEVAIKIHDIPAIAVQESVFAGVWGLKGAGVDAIEVGAVPAQALSRAFVPRRAGREVPRSAQVVNAPPLLVELQDKSARFTPGTEVHVINLTLLPHTEADLEWLEAQFGQGSVDILSRGYGNCRITATALPHVWRVRFYNSMDVLILDTFEVTVMPEVALAAPEDLGDSGARILEVLEAIR</sequence>
<evidence type="ECO:0000259" key="2">
    <source>
        <dbReference type="Pfam" id="PF04809"/>
    </source>
</evidence>
<gene>
    <name evidence="3" type="ORF">rosmuc_03335</name>
</gene>
<dbReference type="InterPro" id="IPR006894">
    <property type="entry name" value="HupH_Hydgase_express_prot_C"/>
</dbReference>
<dbReference type="RefSeq" id="WP_037269231.1">
    <property type="nucleotide sequence ID" value="NZ_KN293975.1"/>
</dbReference>
<comment type="caution">
    <text evidence="3">The sequence shown here is derived from an EMBL/GenBank/DDBJ whole genome shotgun (WGS) entry which is preliminary data.</text>
</comment>
<dbReference type="eggNOG" id="COG1773">
    <property type="taxonomic scope" value="Bacteria"/>
</dbReference>
<dbReference type="Gene3D" id="3.30.1370.140">
    <property type="entry name" value="HupH hydrogenase expression protein, C-terminal domain"/>
    <property type="match status" value="2"/>
</dbReference>
<dbReference type="InterPro" id="IPR038527">
    <property type="entry name" value="HupH_C_sf"/>
</dbReference>
<name>A0A0A0HK50_9RHOB</name>
<dbReference type="STRING" id="215743.ROSMUCSMR3_00765"/>
<accession>A0A0A0HK50</accession>
<evidence type="ECO:0000256" key="1">
    <source>
        <dbReference type="ARBA" id="ARBA00010832"/>
    </source>
</evidence>
<feature type="domain" description="HupH hydrogenase expression protein C-terminal" evidence="2">
    <location>
        <begin position="159"/>
        <end position="276"/>
    </location>
</feature>
<dbReference type="HOGENOM" id="CLU_079566_0_0_5"/>
<dbReference type="Pfam" id="PF04809">
    <property type="entry name" value="HupH_C"/>
    <property type="match status" value="1"/>
</dbReference>
<proteinExistence type="inferred from homology"/>
<evidence type="ECO:0000313" key="3">
    <source>
        <dbReference type="EMBL" id="KGM87034.1"/>
    </source>
</evidence>
<organism evidence="3 4">
    <name type="scientific">Roseovarius mucosus DSM 17069</name>
    <dbReference type="NCBI Taxonomy" id="1288298"/>
    <lineage>
        <taxon>Bacteria</taxon>
        <taxon>Pseudomonadati</taxon>
        <taxon>Pseudomonadota</taxon>
        <taxon>Alphaproteobacteria</taxon>
        <taxon>Rhodobacterales</taxon>
        <taxon>Roseobacteraceae</taxon>
        <taxon>Roseovarius</taxon>
    </lineage>
</organism>
<protein>
    <submittedName>
        <fullName evidence="3">HupH hydrogenase expression protein</fullName>
    </submittedName>
</protein>
<dbReference type="Proteomes" id="UP000030021">
    <property type="component" value="Unassembled WGS sequence"/>
</dbReference>
<dbReference type="EMBL" id="AONH01000016">
    <property type="protein sequence ID" value="KGM87034.1"/>
    <property type="molecule type" value="Genomic_DNA"/>
</dbReference>